<dbReference type="FunFam" id="3.40.50.10490:FF:000126">
    <property type="entry name" value="Glutamine--fructose-6-phosphate aminotransferase [isomerizing] 1"/>
    <property type="match status" value="1"/>
</dbReference>
<dbReference type="GO" id="GO:0097367">
    <property type="term" value="F:carbohydrate derivative binding"/>
    <property type="evidence" value="ECO:0007669"/>
    <property type="project" value="InterPro"/>
</dbReference>
<keyword evidence="11" id="KW-1185">Reference proteome</keyword>
<name>A0A4W3H0A6_CALMI</name>
<evidence type="ECO:0000256" key="1">
    <source>
        <dbReference type="ARBA" id="ARBA00001031"/>
    </source>
</evidence>
<dbReference type="PROSITE" id="PS51278">
    <property type="entry name" value="GATASE_TYPE_2"/>
    <property type="match status" value="1"/>
</dbReference>
<keyword evidence="7" id="KW-0315">Glutamine amidotransferase</keyword>
<dbReference type="Gene3D" id="3.60.20.10">
    <property type="entry name" value="Glutamine Phosphoribosylpyrophosphate, subunit 1, domain 1"/>
    <property type="match status" value="1"/>
</dbReference>
<feature type="domain" description="SIS" evidence="9">
    <location>
        <begin position="517"/>
        <end position="658"/>
    </location>
</feature>
<dbReference type="AlphaFoldDB" id="A0A4W3H0A6"/>
<dbReference type="InterPro" id="IPR017932">
    <property type="entry name" value="GATase_2_dom"/>
</dbReference>
<evidence type="ECO:0000256" key="5">
    <source>
        <dbReference type="ARBA" id="ARBA00022679"/>
    </source>
</evidence>
<proteinExistence type="predicted"/>
<feature type="domain" description="Glutamine amidotransferase type-2" evidence="8">
    <location>
        <begin position="3"/>
        <end position="274"/>
    </location>
</feature>
<dbReference type="GO" id="GO:0006487">
    <property type="term" value="P:protein N-linked glycosylation"/>
    <property type="evidence" value="ECO:0007669"/>
    <property type="project" value="TreeGrafter"/>
</dbReference>
<dbReference type="PROSITE" id="PS51464">
    <property type="entry name" value="SIS"/>
    <property type="match status" value="2"/>
</dbReference>
<dbReference type="SUPFAM" id="SSF53697">
    <property type="entry name" value="SIS domain"/>
    <property type="match status" value="1"/>
</dbReference>
<dbReference type="Proteomes" id="UP000314986">
    <property type="component" value="Unassembled WGS sequence"/>
</dbReference>
<evidence type="ECO:0000313" key="10">
    <source>
        <dbReference type="Ensembl" id="ENSCMIP00000009221.1"/>
    </source>
</evidence>
<evidence type="ECO:0000259" key="8">
    <source>
        <dbReference type="PROSITE" id="PS51278"/>
    </source>
</evidence>
<dbReference type="InterPro" id="IPR029055">
    <property type="entry name" value="Ntn_hydrolases_N"/>
</dbReference>
<dbReference type="GeneTree" id="ENSGT00940000158488"/>
<dbReference type="NCBIfam" id="NF001484">
    <property type="entry name" value="PRK00331.1"/>
    <property type="match status" value="1"/>
</dbReference>
<dbReference type="CDD" id="cd05009">
    <property type="entry name" value="SIS_GlmS_GlmD_2"/>
    <property type="match status" value="1"/>
</dbReference>
<gene>
    <name evidence="10" type="primary">LOC103185861</name>
</gene>
<keyword evidence="5" id="KW-0808">Transferase</keyword>
<evidence type="ECO:0000313" key="11">
    <source>
        <dbReference type="Proteomes" id="UP000314986"/>
    </source>
</evidence>
<evidence type="ECO:0000256" key="2">
    <source>
        <dbReference type="ARBA" id="ARBA00004775"/>
    </source>
</evidence>
<dbReference type="Ensembl" id="ENSCMIT00000009477.1">
    <property type="protein sequence ID" value="ENSCMIP00000009221.1"/>
    <property type="gene ID" value="ENSCMIG00000004494.1"/>
</dbReference>
<dbReference type="InterPro" id="IPR001347">
    <property type="entry name" value="SIS_dom"/>
</dbReference>
<evidence type="ECO:0000256" key="4">
    <source>
        <dbReference type="ARBA" id="ARBA00022553"/>
    </source>
</evidence>
<evidence type="ECO:0000259" key="9">
    <source>
        <dbReference type="PROSITE" id="PS51464"/>
    </source>
</evidence>
<feature type="domain" description="SIS" evidence="9">
    <location>
        <begin position="346"/>
        <end position="485"/>
    </location>
</feature>
<reference evidence="11" key="1">
    <citation type="journal article" date="2006" name="Science">
        <title>Ancient noncoding elements conserved in the human genome.</title>
        <authorList>
            <person name="Venkatesh B."/>
            <person name="Kirkness E.F."/>
            <person name="Loh Y.H."/>
            <person name="Halpern A.L."/>
            <person name="Lee A.P."/>
            <person name="Johnson J."/>
            <person name="Dandona N."/>
            <person name="Viswanathan L.D."/>
            <person name="Tay A."/>
            <person name="Venter J.C."/>
            <person name="Strausberg R.L."/>
            <person name="Brenner S."/>
        </authorList>
    </citation>
    <scope>NUCLEOTIDE SEQUENCE [LARGE SCALE GENOMIC DNA]</scope>
</reference>
<evidence type="ECO:0000256" key="6">
    <source>
        <dbReference type="ARBA" id="ARBA00022737"/>
    </source>
</evidence>
<dbReference type="InterPro" id="IPR047084">
    <property type="entry name" value="GFAT_N"/>
</dbReference>
<evidence type="ECO:0000256" key="7">
    <source>
        <dbReference type="ARBA" id="ARBA00022962"/>
    </source>
</evidence>
<accession>A0A4W3H0A6</accession>
<dbReference type="CDD" id="cd05008">
    <property type="entry name" value="SIS_GlmS_GlmD_1"/>
    <property type="match status" value="1"/>
</dbReference>
<comment type="catalytic activity">
    <reaction evidence="1">
        <text>D-fructose 6-phosphate + L-glutamine = D-glucosamine 6-phosphate + L-glutamate</text>
        <dbReference type="Rhea" id="RHEA:13237"/>
        <dbReference type="ChEBI" id="CHEBI:29985"/>
        <dbReference type="ChEBI" id="CHEBI:58359"/>
        <dbReference type="ChEBI" id="CHEBI:58725"/>
        <dbReference type="ChEBI" id="CHEBI:61527"/>
        <dbReference type="EC" id="2.6.1.16"/>
    </reaction>
</comment>
<dbReference type="SUPFAM" id="SSF56235">
    <property type="entry name" value="N-terminal nucleophile aminohydrolases (Ntn hydrolases)"/>
    <property type="match status" value="1"/>
</dbReference>
<evidence type="ECO:0000256" key="3">
    <source>
        <dbReference type="ARBA" id="ARBA00012916"/>
    </source>
</evidence>
<dbReference type="Pfam" id="PF01380">
    <property type="entry name" value="SIS"/>
    <property type="match status" value="2"/>
</dbReference>
<comment type="pathway">
    <text evidence="2">Nucleotide-sugar biosynthesis; UDP-N-acetyl-alpha-D-glucosamine biosynthesis; alpha-D-glucosamine 6-phosphate from D-fructose 6-phosphate: step 1/1.</text>
</comment>
<dbReference type="Pfam" id="PF13522">
    <property type="entry name" value="GATase_6"/>
    <property type="match status" value="1"/>
</dbReference>
<reference evidence="11" key="3">
    <citation type="journal article" date="2014" name="Nature">
        <title>Elephant shark genome provides unique insights into gnathostome evolution.</title>
        <authorList>
            <consortium name="International Elephant Shark Genome Sequencing Consortium"/>
            <person name="Venkatesh B."/>
            <person name="Lee A.P."/>
            <person name="Ravi V."/>
            <person name="Maurya A.K."/>
            <person name="Lian M.M."/>
            <person name="Swann J.B."/>
            <person name="Ohta Y."/>
            <person name="Flajnik M.F."/>
            <person name="Sutoh Y."/>
            <person name="Kasahara M."/>
            <person name="Hoon S."/>
            <person name="Gangu V."/>
            <person name="Roy S.W."/>
            <person name="Irimia M."/>
            <person name="Korzh V."/>
            <person name="Kondrychyn I."/>
            <person name="Lim Z.W."/>
            <person name="Tay B.H."/>
            <person name="Tohari S."/>
            <person name="Kong K.W."/>
            <person name="Ho S."/>
            <person name="Lorente-Galdos B."/>
            <person name="Quilez J."/>
            <person name="Marques-Bonet T."/>
            <person name="Raney B.J."/>
            <person name="Ingham P.W."/>
            <person name="Tay A."/>
            <person name="Hillier L.W."/>
            <person name="Minx P."/>
            <person name="Boehm T."/>
            <person name="Wilson R.K."/>
            <person name="Brenner S."/>
            <person name="Warren W.C."/>
        </authorList>
    </citation>
    <scope>NUCLEOTIDE SEQUENCE [LARGE SCALE GENOMIC DNA]</scope>
</reference>
<reference evidence="10" key="5">
    <citation type="submission" date="2025-09" db="UniProtKB">
        <authorList>
            <consortium name="Ensembl"/>
        </authorList>
    </citation>
    <scope>IDENTIFICATION</scope>
</reference>
<sequence>MCPGIFAYLNYHVPHTRREIIQILFKGLQRLEYRGYDSAGKQICVIKNKGKIKTLQEEINKQEDVDFDAVFDMHLGIAHTRWATHGVPNIVNSHPQRSDKDNEFIVIHNGIITNYKDLRVFLESKGYAFESETDTESIAKLIKYVHDNLENENVSFATLVERVIQQLEGAFALVFKSVHFPGQAVATRRGSPLMIGVRSEHKLSTDHIPVLYRTGNCMPRCCLLSRTDNSTSLFPVGQEKSVEYYFASDASAVIEHTNKVIFLEDNDVAAVVDGCLSIHRVERTVADCPARGIQTLQMELQQIMKGNYSSFMQKEIFEQPESVVNTMRGRVDFENCTVILGGLKDSIKEIRRCRRLIIIACGTSYHTGVATRQILEEQTELPVLVELSSDFLDRGTPVFRDDVCFFLSQSGETADTLMALRYCKERRALTVGITNTVGSSISRETDCGVHINAGPEIGVASTKVYTSQFVSVVMFALMMSEDRISMQKRRREIIQGLQELPDLIKQVLNQDEEIQRLASSLYQQKSLLIMGRGYHYATCLEGALKIKEITFMHSEGILAGELKHGPLALVDKRMPVIMVIMRDPTYIKCQNALQQVVARQGQPIVICEKDDYETMKNAYHVIKVPHTVDCLQGILTVIPLQLLAFHLAVLRGYDVSITFIHNVLYVAA</sequence>
<dbReference type="FunFam" id="3.40.50.10490:FF:000001">
    <property type="entry name" value="Glutamine--fructose-6-phosphate aminotransferase [isomerizing]"/>
    <property type="match status" value="1"/>
</dbReference>
<dbReference type="GO" id="GO:0004360">
    <property type="term" value="F:glutamine-fructose-6-phosphate transaminase (isomerizing) activity"/>
    <property type="evidence" value="ECO:0007669"/>
    <property type="project" value="UniProtKB-EC"/>
</dbReference>
<reference evidence="11" key="2">
    <citation type="journal article" date="2007" name="PLoS Biol.">
        <title>Survey sequencing and comparative analysis of the elephant shark (Callorhinchus milii) genome.</title>
        <authorList>
            <person name="Venkatesh B."/>
            <person name="Kirkness E.F."/>
            <person name="Loh Y.H."/>
            <person name="Halpern A.L."/>
            <person name="Lee A.P."/>
            <person name="Johnson J."/>
            <person name="Dandona N."/>
            <person name="Viswanathan L.D."/>
            <person name="Tay A."/>
            <person name="Venter J.C."/>
            <person name="Strausberg R.L."/>
            <person name="Brenner S."/>
        </authorList>
    </citation>
    <scope>NUCLEOTIDE SEQUENCE [LARGE SCALE GENOMIC DNA]</scope>
</reference>
<dbReference type="EC" id="2.6.1.16" evidence="3"/>
<protein>
    <recommendedName>
        <fullName evidence="3">glutamine--fructose-6-phosphate transaminase (isomerizing)</fullName>
        <ecNumber evidence="3">2.6.1.16</ecNumber>
    </recommendedName>
</protein>
<keyword evidence="6" id="KW-0677">Repeat</keyword>
<keyword evidence="4" id="KW-0597">Phosphoprotein</keyword>
<organism evidence="10 11">
    <name type="scientific">Callorhinchus milii</name>
    <name type="common">Ghost shark</name>
    <dbReference type="NCBI Taxonomy" id="7868"/>
    <lineage>
        <taxon>Eukaryota</taxon>
        <taxon>Metazoa</taxon>
        <taxon>Chordata</taxon>
        <taxon>Craniata</taxon>
        <taxon>Vertebrata</taxon>
        <taxon>Chondrichthyes</taxon>
        <taxon>Holocephali</taxon>
        <taxon>Chimaeriformes</taxon>
        <taxon>Callorhinchidae</taxon>
        <taxon>Callorhinchus</taxon>
    </lineage>
</organism>
<dbReference type="InterPro" id="IPR046348">
    <property type="entry name" value="SIS_dom_sf"/>
</dbReference>
<dbReference type="PANTHER" id="PTHR10937">
    <property type="entry name" value="GLUCOSAMINE--FRUCTOSE-6-PHOSPHATE AMINOTRANSFERASE, ISOMERIZING"/>
    <property type="match status" value="1"/>
</dbReference>
<dbReference type="GO" id="GO:0006002">
    <property type="term" value="P:fructose 6-phosphate metabolic process"/>
    <property type="evidence" value="ECO:0007669"/>
    <property type="project" value="TreeGrafter"/>
</dbReference>
<dbReference type="Gene3D" id="3.40.50.10490">
    <property type="entry name" value="Glucose-6-phosphate isomerase like protein, domain 1"/>
    <property type="match status" value="2"/>
</dbReference>
<dbReference type="GO" id="GO:0006047">
    <property type="term" value="P:UDP-N-acetylglucosamine metabolic process"/>
    <property type="evidence" value="ECO:0007669"/>
    <property type="project" value="TreeGrafter"/>
</dbReference>
<reference evidence="10" key="4">
    <citation type="submission" date="2025-08" db="UniProtKB">
        <authorList>
            <consortium name="Ensembl"/>
        </authorList>
    </citation>
    <scope>IDENTIFICATION</scope>
</reference>
<dbReference type="InterPro" id="IPR035466">
    <property type="entry name" value="GlmS/AgaS_SIS"/>
</dbReference>
<dbReference type="PANTHER" id="PTHR10937:SF12">
    <property type="entry name" value="GLUTAMINE--FRUCTOSE-6-PHOSPHATE AMINOTRANSFERASE [ISOMERIZING] 1"/>
    <property type="match status" value="1"/>
</dbReference>
<dbReference type="CDD" id="cd00714">
    <property type="entry name" value="GFAT"/>
    <property type="match status" value="1"/>
</dbReference>
<dbReference type="InterPro" id="IPR035490">
    <property type="entry name" value="GlmS/FrlB_SIS"/>
</dbReference>